<feature type="transmembrane region" description="Helical" evidence="14">
    <location>
        <begin position="183"/>
        <end position="205"/>
    </location>
</feature>
<dbReference type="Pfam" id="PF02518">
    <property type="entry name" value="HATPase_c"/>
    <property type="match status" value="1"/>
</dbReference>
<keyword evidence="7 14" id="KW-0812">Transmembrane</keyword>
<sequence length="540" mass="61041">MNKLVNLVEKIRRWYRKIKFQTRVTLLINVLIFIIFIALSIYFHFMTSQNIREEIGNKALAVAESLATSPSIIEAFDEENPTASIQDYTNKVQQKIDAQFIVVGDRNEIRIAHPIPNRIGKKMVGDDNERALEKGESYTSLKEGSIGLSIRGKAPIIKDGEIVGVVSVGYLLDEVNRLVWKQYVPILILLFIFLVIGIFGSYLIARHLKHILHKMEPEEIASLLLQREAILESAKEGIIAVDSDNKITLMNISAMHILQLDAKMIGKPLEEVVSLPLLRYATEEIPPEDMEYMLNNEPVLLNVMPLKKGHELYGAVATFRKKTDLEKVTKELTSIKQYSEGLRAQTHEFSNKIHTLYGLLQLEQYDEAKQFIKDLNDTSITYYPSLDEQIKDPIIQALLIAKYNIANEKGISFELEENSHLDKITNDKIRDVMLVTLGNLIDNAFAAVLSKDTPYVLLHITDVGTNLIIEIDDNGEGIPEMIIDRIFEDGVTTKDPAQHGKGLYIVKQSVHSVKGEIIIDESDLGGARFIVFLPKKGEHK</sequence>
<dbReference type="GeneID" id="301127951"/>
<keyword evidence="8" id="KW-0547">Nucleotide-binding</keyword>
<evidence type="ECO:0000256" key="10">
    <source>
        <dbReference type="ARBA" id="ARBA00022840"/>
    </source>
</evidence>
<evidence type="ECO:0000256" key="3">
    <source>
        <dbReference type="ARBA" id="ARBA00012438"/>
    </source>
</evidence>
<evidence type="ECO:0000256" key="8">
    <source>
        <dbReference type="ARBA" id="ARBA00022741"/>
    </source>
</evidence>
<keyword evidence="9 16" id="KW-0418">Kinase</keyword>
<dbReference type="InterPro" id="IPR000014">
    <property type="entry name" value="PAS"/>
</dbReference>
<dbReference type="Gene3D" id="3.30.565.10">
    <property type="entry name" value="Histidine kinase-like ATPase, C-terminal domain"/>
    <property type="match status" value="1"/>
</dbReference>
<dbReference type="PANTHER" id="PTHR43547:SF3">
    <property type="entry name" value="SENSOR PROTEIN CITS"/>
    <property type="match status" value="1"/>
</dbReference>
<dbReference type="Gene3D" id="3.30.450.20">
    <property type="entry name" value="PAS domain"/>
    <property type="match status" value="2"/>
</dbReference>
<evidence type="ECO:0000256" key="1">
    <source>
        <dbReference type="ARBA" id="ARBA00000085"/>
    </source>
</evidence>
<evidence type="ECO:0000313" key="17">
    <source>
        <dbReference type="Proteomes" id="UP001303701"/>
    </source>
</evidence>
<feature type="domain" description="Histidine kinase" evidence="15">
    <location>
        <begin position="307"/>
        <end position="537"/>
    </location>
</feature>
<dbReference type="InterPro" id="IPR005467">
    <property type="entry name" value="His_kinase_dom"/>
</dbReference>
<evidence type="ECO:0000256" key="7">
    <source>
        <dbReference type="ARBA" id="ARBA00022692"/>
    </source>
</evidence>
<evidence type="ECO:0000256" key="5">
    <source>
        <dbReference type="ARBA" id="ARBA00022553"/>
    </source>
</evidence>
<keyword evidence="4" id="KW-1003">Cell membrane</keyword>
<dbReference type="Gene3D" id="1.10.287.130">
    <property type="match status" value="1"/>
</dbReference>
<evidence type="ECO:0000256" key="14">
    <source>
        <dbReference type="SAM" id="Phobius"/>
    </source>
</evidence>
<evidence type="ECO:0000256" key="2">
    <source>
        <dbReference type="ARBA" id="ARBA00004651"/>
    </source>
</evidence>
<dbReference type="Pfam" id="PF14689">
    <property type="entry name" value="SPOB_a"/>
    <property type="match status" value="1"/>
</dbReference>
<dbReference type="SUPFAM" id="SSF55890">
    <property type="entry name" value="Sporulation response regulatory protein Spo0B"/>
    <property type="match status" value="1"/>
</dbReference>
<dbReference type="GO" id="GO:0004673">
    <property type="term" value="F:protein histidine kinase activity"/>
    <property type="evidence" value="ECO:0007669"/>
    <property type="project" value="UniProtKB-EC"/>
</dbReference>
<dbReference type="Pfam" id="PF00989">
    <property type="entry name" value="PAS"/>
    <property type="match status" value="1"/>
</dbReference>
<dbReference type="Pfam" id="PF17203">
    <property type="entry name" value="sCache_3_2"/>
    <property type="match status" value="1"/>
</dbReference>
<evidence type="ECO:0000256" key="13">
    <source>
        <dbReference type="ARBA" id="ARBA00023136"/>
    </source>
</evidence>
<evidence type="ECO:0000256" key="4">
    <source>
        <dbReference type="ARBA" id="ARBA00022475"/>
    </source>
</evidence>
<dbReference type="PROSITE" id="PS50109">
    <property type="entry name" value="HIS_KIN"/>
    <property type="match status" value="1"/>
</dbReference>
<dbReference type="SMART" id="SM00091">
    <property type="entry name" value="PAS"/>
    <property type="match status" value="1"/>
</dbReference>
<dbReference type="InterPro" id="IPR036890">
    <property type="entry name" value="HATPase_C_sf"/>
</dbReference>
<keyword evidence="10" id="KW-0067">ATP-binding</keyword>
<evidence type="ECO:0000259" key="15">
    <source>
        <dbReference type="PROSITE" id="PS50109"/>
    </source>
</evidence>
<keyword evidence="17" id="KW-1185">Reference proteome</keyword>
<organism evidence="16 17">
    <name type="scientific">Aeribacillus composti</name>
    <dbReference type="NCBI Taxonomy" id="1868734"/>
    <lineage>
        <taxon>Bacteria</taxon>
        <taxon>Bacillati</taxon>
        <taxon>Bacillota</taxon>
        <taxon>Bacilli</taxon>
        <taxon>Bacillales</taxon>
        <taxon>Bacillaceae</taxon>
        <taxon>Aeribacillus</taxon>
    </lineage>
</organism>
<keyword evidence="5" id="KW-0597">Phosphoprotein</keyword>
<evidence type="ECO:0000256" key="12">
    <source>
        <dbReference type="ARBA" id="ARBA00023012"/>
    </source>
</evidence>
<protein>
    <recommendedName>
        <fullName evidence="3">histidine kinase</fullName>
        <ecNumber evidence="3">2.7.13.3</ecNumber>
    </recommendedName>
</protein>
<dbReference type="InterPro" id="IPR003594">
    <property type="entry name" value="HATPase_dom"/>
</dbReference>
<dbReference type="SUPFAM" id="SSF55785">
    <property type="entry name" value="PYP-like sensor domain (PAS domain)"/>
    <property type="match status" value="1"/>
</dbReference>
<keyword evidence="12" id="KW-0902">Two-component regulatory system</keyword>
<dbReference type="InterPro" id="IPR039506">
    <property type="entry name" value="SPOB_a"/>
</dbReference>
<dbReference type="InterPro" id="IPR004358">
    <property type="entry name" value="Sig_transdc_His_kin-like_C"/>
</dbReference>
<dbReference type="PRINTS" id="PR00344">
    <property type="entry name" value="BCTRLSENSOR"/>
</dbReference>
<keyword evidence="11 14" id="KW-1133">Transmembrane helix</keyword>
<dbReference type="InterPro" id="IPR013767">
    <property type="entry name" value="PAS_fold"/>
</dbReference>
<dbReference type="InterPro" id="IPR033463">
    <property type="entry name" value="sCache_3"/>
</dbReference>
<evidence type="ECO:0000256" key="11">
    <source>
        <dbReference type="ARBA" id="ARBA00022989"/>
    </source>
</evidence>
<accession>A0ABY9WGC1</accession>
<reference evidence="16 17" key="1">
    <citation type="submission" date="2023-09" db="EMBL/GenBank/DDBJ databases">
        <title>Different Types of Thermotolerant Ring-Cleaving Dioxygenases derived from Aeribacillus composti HB-1 applied for multiple aromatic hydrocarbons removal.</title>
        <authorList>
            <person name="Cao L."/>
            <person name="Li M."/>
            <person name="Ma T."/>
        </authorList>
    </citation>
    <scope>NUCLEOTIDE SEQUENCE [LARGE SCALE GENOMIC DNA]</scope>
    <source>
        <strain evidence="16 17">HB-1</strain>
    </source>
</reference>
<keyword evidence="6 16" id="KW-0808">Transferase</keyword>
<evidence type="ECO:0000256" key="6">
    <source>
        <dbReference type="ARBA" id="ARBA00022679"/>
    </source>
</evidence>
<keyword evidence="13 14" id="KW-0472">Membrane</keyword>
<dbReference type="InterPro" id="IPR016120">
    <property type="entry name" value="Sig_transdc_His_kin_SpoOB"/>
</dbReference>
<dbReference type="EC" id="2.7.13.3" evidence="3"/>
<proteinExistence type="predicted"/>
<gene>
    <name evidence="16" type="ORF">RI196_18285</name>
</gene>
<dbReference type="InterPro" id="IPR029151">
    <property type="entry name" value="Sensor-like_sf"/>
</dbReference>
<dbReference type="SMART" id="SM00387">
    <property type="entry name" value="HATPase_c"/>
    <property type="match status" value="1"/>
</dbReference>
<evidence type="ECO:0000256" key="9">
    <source>
        <dbReference type="ARBA" id="ARBA00022777"/>
    </source>
</evidence>
<feature type="transmembrane region" description="Helical" evidence="14">
    <location>
        <begin position="20"/>
        <end position="43"/>
    </location>
</feature>
<dbReference type="SUPFAM" id="SSF55874">
    <property type="entry name" value="ATPase domain of HSP90 chaperone/DNA topoisomerase II/histidine kinase"/>
    <property type="match status" value="1"/>
</dbReference>
<dbReference type="EMBL" id="CP134501">
    <property type="protein sequence ID" value="WNF33137.1"/>
    <property type="molecule type" value="Genomic_DNA"/>
</dbReference>
<dbReference type="SUPFAM" id="SSF103190">
    <property type="entry name" value="Sensory domain-like"/>
    <property type="match status" value="1"/>
</dbReference>
<comment type="catalytic activity">
    <reaction evidence="1">
        <text>ATP + protein L-histidine = ADP + protein N-phospho-L-histidine.</text>
        <dbReference type="EC" id="2.7.13.3"/>
    </reaction>
</comment>
<dbReference type="RefSeq" id="WP_311066700.1">
    <property type="nucleotide sequence ID" value="NZ_CP134501.1"/>
</dbReference>
<dbReference type="Proteomes" id="UP001303701">
    <property type="component" value="Chromosome"/>
</dbReference>
<comment type="subcellular location">
    <subcellularLocation>
        <location evidence="2">Cell membrane</location>
        <topology evidence="2">Multi-pass membrane protein</topology>
    </subcellularLocation>
</comment>
<dbReference type="PANTHER" id="PTHR43547">
    <property type="entry name" value="TWO-COMPONENT HISTIDINE KINASE"/>
    <property type="match status" value="1"/>
</dbReference>
<evidence type="ECO:0000313" key="16">
    <source>
        <dbReference type="EMBL" id="WNF33137.1"/>
    </source>
</evidence>
<name>A0ABY9WGC1_9BACI</name>
<dbReference type="InterPro" id="IPR035965">
    <property type="entry name" value="PAS-like_dom_sf"/>
</dbReference>